<dbReference type="PANTHER" id="PTHR43489:SF6">
    <property type="entry name" value="HYDROXYPYRUVATE ISOMERASE-RELATED"/>
    <property type="match status" value="1"/>
</dbReference>
<dbReference type="SUPFAM" id="SSF51658">
    <property type="entry name" value="Xylose isomerase-like"/>
    <property type="match status" value="1"/>
</dbReference>
<dbReference type="InterPro" id="IPR050417">
    <property type="entry name" value="Sugar_Epim/Isomerase"/>
</dbReference>
<feature type="region of interest" description="Disordered" evidence="3">
    <location>
        <begin position="259"/>
        <end position="284"/>
    </location>
</feature>
<evidence type="ECO:0000256" key="2">
    <source>
        <dbReference type="PIRNR" id="PIRNR006241"/>
    </source>
</evidence>
<dbReference type="EMBL" id="BAAATE010000063">
    <property type="protein sequence ID" value="GAA2700941.1"/>
    <property type="molecule type" value="Genomic_DNA"/>
</dbReference>
<dbReference type="Proteomes" id="UP001501666">
    <property type="component" value="Unassembled WGS sequence"/>
</dbReference>
<organism evidence="5 6">
    <name type="scientific">Nonomuraea recticatena</name>
    <dbReference type="NCBI Taxonomy" id="46178"/>
    <lineage>
        <taxon>Bacteria</taxon>
        <taxon>Bacillati</taxon>
        <taxon>Actinomycetota</taxon>
        <taxon>Actinomycetes</taxon>
        <taxon>Streptosporangiales</taxon>
        <taxon>Streptosporangiaceae</taxon>
        <taxon>Nonomuraea</taxon>
    </lineage>
</organism>
<dbReference type="RefSeq" id="WP_346157779.1">
    <property type="nucleotide sequence ID" value="NZ_BAAATE010000063.1"/>
</dbReference>
<name>A0ABN3TEM4_9ACTN</name>
<dbReference type="Gene3D" id="3.20.20.150">
    <property type="entry name" value="Divalent-metal-dependent TIM barrel enzymes"/>
    <property type="match status" value="1"/>
</dbReference>
<protein>
    <submittedName>
        <fullName evidence="5">TIM barrel protein</fullName>
    </submittedName>
</protein>
<sequence>MKHPFPYAANCSLLFTEVPLLKRPAAARAAGFHAIESWWPFDTAVPREADVDRFVTAVQDADVELIGLNLAAGDMPGGDRGLLSWPARRTEFLDSVQVAISIGSQLGVSCFNALYGNRLDNASAQEQDDLAADNLATVAEAMASIGATVVVEPLSGVARYPLRTAADVIDVLDRVTRLTTAGNLRMLADLYHLTANGDDLDAVISRYADRIGHLQIADWPGRNEPGTGRINFDKHLNALEAAGYRGWAALEYQPATTTEQSLSWLPRNHRGADPISKTSQGAKQ</sequence>
<dbReference type="PIRSF" id="PIRSF006241">
    <property type="entry name" value="HyI"/>
    <property type="match status" value="1"/>
</dbReference>
<comment type="caution">
    <text evidence="5">The sequence shown here is derived from an EMBL/GenBank/DDBJ whole genome shotgun (WGS) entry which is preliminary data.</text>
</comment>
<evidence type="ECO:0000259" key="4">
    <source>
        <dbReference type="Pfam" id="PF01261"/>
    </source>
</evidence>
<reference evidence="5 6" key="1">
    <citation type="journal article" date="2019" name="Int. J. Syst. Evol. Microbiol.">
        <title>The Global Catalogue of Microorganisms (GCM) 10K type strain sequencing project: providing services to taxonomists for standard genome sequencing and annotation.</title>
        <authorList>
            <consortium name="The Broad Institute Genomics Platform"/>
            <consortium name="The Broad Institute Genome Sequencing Center for Infectious Disease"/>
            <person name="Wu L."/>
            <person name="Ma J."/>
        </authorList>
    </citation>
    <scope>NUCLEOTIDE SEQUENCE [LARGE SCALE GENOMIC DNA]</scope>
    <source>
        <strain evidence="5 6">JCM 6835</strain>
    </source>
</reference>
<accession>A0ABN3TEM4</accession>
<gene>
    <name evidence="5" type="ORF">GCM10010412_098370</name>
</gene>
<keyword evidence="1 2" id="KW-0413">Isomerase</keyword>
<evidence type="ECO:0000256" key="1">
    <source>
        <dbReference type="ARBA" id="ARBA00023235"/>
    </source>
</evidence>
<proteinExistence type="inferred from homology"/>
<evidence type="ECO:0000256" key="3">
    <source>
        <dbReference type="SAM" id="MobiDB-lite"/>
    </source>
</evidence>
<dbReference type="InterPro" id="IPR013022">
    <property type="entry name" value="Xyl_isomerase-like_TIM-brl"/>
</dbReference>
<comment type="similarity">
    <text evidence="2">Belongs to the hyi family.</text>
</comment>
<dbReference type="InterPro" id="IPR036237">
    <property type="entry name" value="Xyl_isomerase-like_sf"/>
</dbReference>
<evidence type="ECO:0000313" key="6">
    <source>
        <dbReference type="Proteomes" id="UP001501666"/>
    </source>
</evidence>
<feature type="domain" description="Xylose isomerase-like TIM barrel" evidence="4">
    <location>
        <begin position="25"/>
        <end position="266"/>
    </location>
</feature>
<dbReference type="Pfam" id="PF01261">
    <property type="entry name" value="AP_endonuc_2"/>
    <property type="match status" value="1"/>
</dbReference>
<keyword evidence="6" id="KW-1185">Reference proteome</keyword>
<dbReference type="PANTHER" id="PTHR43489">
    <property type="entry name" value="ISOMERASE"/>
    <property type="match status" value="1"/>
</dbReference>
<evidence type="ECO:0000313" key="5">
    <source>
        <dbReference type="EMBL" id="GAA2700941.1"/>
    </source>
</evidence>
<dbReference type="InterPro" id="IPR026040">
    <property type="entry name" value="HyI-like"/>
</dbReference>